<protein>
    <submittedName>
        <fullName evidence="2">Uncharacterized protein</fullName>
    </submittedName>
</protein>
<keyword evidence="3" id="KW-1185">Reference proteome</keyword>
<dbReference type="Proteomes" id="UP000235388">
    <property type="component" value="Unassembled WGS sequence"/>
</dbReference>
<comment type="caution">
    <text evidence="2">The sequence shown here is derived from an EMBL/GenBank/DDBJ whole genome shotgun (WGS) entry which is preliminary data.</text>
</comment>
<dbReference type="PANTHER" id="PTHR33324">
    <property type="entry name" value="EXPRESSED PROTEIN"/>
    <property type="match status" value="1"/>
</dbReference>
<gene>
    <name evidence="2" type="ORF">PCANC_20914</name>
</gene>
<feature type="region of interest" description="Disordered" evidence="1">
    <location>
        <begin position="237"/>
        <end position="291"/>
    </location>
</feature>
<dbReference type="EMBL" id="PGCJ01000872">
    <property type="protein sequence ID" value="PLW16363.1"/>
    <property type="molecule type" value="Genomic_DNA"/>
</dbReference>
<feature type="compositionally biased region" description="Polar residues" evidence="1">
    <location>
        <begin position="1"/>
        <end position="23"/>
    </location>
</feature>
<dbReference type="STRING" id="200324.A0A2N5ST01"/>
<feature type="region of interest" description="Disordered" evidence="1">
    <location>
        <begin position="1"/>
        <end position="40"/>
    </location>
</feature>
<dbReference type="PANTHER" id="PTHR33324:SF2">
    <property type="entry name" value="MYB_SANT-LIKE DNA-BINDING DOMAIN-CONTAINING PROTEIN"/>
    <property type="match status" value="1"/>
</dbReference>
<dbReference type="AlphaFoldDB" id="A0A2N5ST01"/>
<dbReference type="OrthoDB" id="2506530at2759"/>
<reference evidence="2 3" key="1">
    <citation type="submission" date="2017-11" db="EMBL/GenBank/DDBJ databases">
        <title>De novo assembly and phasing of dikaryotic genomes from two isolates of Puccinia coronata f. sp. avenae, the causal agent of oat crown rust.</title>
        <authorList>
            <person name="Miller M.E."/>
            <person name="Zhang Y."/>
            <person name="Omidvar V."/>
            <person name="Sperschneider J."/>
            <person name="Schwessinger B."/>
            <person name="Raley C."/>
            <person name="Palmer J.M."/>
            <person name="Garnica D."/>
            <person name="Upadhyaya N."/>
            <person name="Rathjen J."/>
            <person name="Taylor J.M."/>
            <person name="Park R.F."/>
            <person name="Dodds P.N."/>
            <person name="Hirsch C.D."/>
            <person name="Kianian S.F."/>
            <person name="Figueroa M."/>
        </authorList>
    </citation>
    <scope>NUCLEOTIDE SEQUENCE [LARGE SCALE GENOMIC DNA]</scope>
    <source>
        <strain evidence="2">12NC29</strain>
    </source>
</reference>
<feature type="compositionally biased region" description="Low complexity" evidence="1">
    <location>
        <begin position="160"/>
        <end position="190"/>
    </location>
</feature>
<feature type="region of interest" description="Disordered" evidence="1">
    <location>
        <begin position="139"/>
        <end position="220"/>
    </location>
</feature>
<organism evidence="2 3">
    <name type="scientific">Puccinia coronata f. sp. avenae</name>
    <dbReference type="NCBI Taxonomy" id="200324"/>
    <lineage>
        <taxon>Eukaryota</taxon>
        <taxon>Fungi</taxon>
        <taxon>Dikarya</taxon>
        <taxon>Basidiomycota</taxon>
        <taxon>Pucciniomycotina</taxon>
        <taxon>Pucciniomycetes</taxon>
        <taxon>Pucciniales</taxon>
        <taxon>Pucciniaceae</taxon>
        <taxon>Puccinia</taxon>
    </lineage>
</organism>
<feature type="region of interest" description="Disordered" evidence="1">
    <location>
        <begin position="342"/>
        <end position="364"/>
    </location>
</feature>
<name>A0A2N5ST01_9BASI</name>
<accession>A0A2N5ST01</accession>
<feature type="compositionally biased region" description="Polar residues" evidence="1">
    <location>
        <begin position="139"/>
        <end position="152"/>
    </location>
</feature>
<evidence type="ECO:0000313" key="3">
    <source>
        <dbReference type="Proteomes" id="UP000235388"/>
    </source>
</evidence>
<proteinExistence type="predicted"/>
<sequence length="420" mass="47329">MPPKQTSTSNPSGNVTQTPASQTRPKKAPVSWEKDGTNGNSSIRIVLDWLAVEGNFQRWRGDTKGGLSKSALANEILDEMAKAGITHRDNKGIQTRIQDLQTSYGKARDYLRGTGAGLLDEDLENGTTTLQAALDKRFTQTNPDLLNGSAPNESRDSSTPRDSSPAPANPTSQTNKDTSNDTNNNDHNTSIATITPTVRGGGSKRKRYPKGPEPQGLEKVLSDTYQFQFDCFNAKERREDKRDKAREKREDKQDKRQARRERKQDKIQAKRERKQNKIEAKRARKDRKMERSQLKLAEVDAQIKLQNAETDEVGKRLLYVRQMKELGFSQDEINQFMTNQFSRGEGSRHKLIPDSSEDSSNKSTEDSLWCSTWYLADSASTSTILISIFILQGLKNSNPQELKSPPFIFLGPNTLLMWVY</sequence>
<evidence type="ECO:0000256" key="1">
    <source>
        <dbReference type="SAM" id="MobiDB-lite"/>
    </source>
</evidence>
<evidence type="ECO:0000313" key="2">
    <source>
        <dbReference type="EMBL" id="PLW16363.1"/>
    </source>
</evidence>